<comment type="caution">
    <text evidence="1">The sequence shown here is derived from an EMBL/GenBank/DDBJ whole genome shotgun (WGS) entry which is preliminary data.</text>
</comment>
<protein>
    <submittedName>
        <fullName evidence="1">Uncharacterized protein</fullName>
    </submittedName>
</protein>
<sequence>TLDHVSPVEGTQVFHLDYAERLEAKKERFEKMCPHFKRDVLGLPVMADPPYRQCHIFSRWFFEQKKG</sequence>
<dbReference type="AlphaFoldDB" id="X1MGG5"/>
<evidence type="ECO:0000313" key="1">
    <source>
        <dbReference type="EMBL" id="GAI17166.1"/>
    </source>
</evidence>
<accession>X1MGG5</accession>
<feature type="non-terminal residue" evidence="1">
    <location>
        <position position="1"/>
    </location>
</feature>
<reference evidence="1" key="1">
    <citation type="journal article" date="2014" name="Front. Microbiol.">
        <title>High frequency of phylogenetically diverse reductive dehalogenase-homologous genes in deep subseafloor sedimentary metagenomes.</title>
        <authorList>
            <person name="Kawai M."/>
            <person name="Futagami T."/>
            <person name="Toyoda A."/>
            <person name="Takaki Y."/>
            <person name="Nishi S."/>
            <person name="Hori S."/>
            <person name="Arai W."/>
            <person name="Tsubouchi T."/>
            <person name="Morono Y."/>
            <person name="Uchiyama I."/>
            <person name="Ito T."/>
            <person name="Fujiyama A."/>
            <person name="Inagaki F."/>
            <person name="Takami H."/>
        </authorList>
    </citation>
    <scope>NUCLEOTIDE SEQUENCE</scope>
    <source>
        <strain evidence="1">Expedition CK06-06</strain>
    </source>
</reference>
<organism evidence="1">
    <name type="scientific">marine sediment metagenome</name>
    <dbReference type="NCBI Taxonomy" id="412755"/>
    <lineage>
        <taxon>unclassified sequences</taxon>
        <taxon>metagenomes</taxon>
        <taxon>ecological metagenomes</taxon>
    </lineage>
</organism>
<proteinExistence type="predicted"/>
<name>X1MGG5_9ZZZZ</name>
<dbReference type="EMBL" id="BARV01006820">
    <property type="protein sequence ID" value="GAI17166.1"/>
    <property type="molecule type" value="Genomic_DNA"/>
</dbReference>
<gene>
    <name evidence="1" type="ORF">S06H3_13959</name>
</gene>